<gene>
    <name evidence="1" type="ORF">SAMN05216302_10726</name>
</gene>
<dbReference type="Proteomes" id="UP000199533">
    <property type="component" value="Unassembled WGS sequence"/>
</dbReference>
<accession>A0A1I4H832</accession>
<proteinExistence type="predicted"/>
<sequence>MSDSKIQSIPPLTPTEALRYTTIIDEAVENYRGQADELENAIGMLMIGRIYGWKVLVIVHNKRTIKKYESILGINIREMFPPEGPLAHKSLGYRIASKLSNFWKAVSGDIKIENRREIGPE</sequence>
<reference evidence="2" key="1">
    <citation type="submission" date="2016-10" db="EMBL/GenBank/DDBJ databases">
        <authorList>
            <person name="Varghese N."/>
            <person name="Submissions S."/>
        </authorList>
    </citation>
    <scope>NUCLEOTIDE SEQUENCE [LARGE SCALE GENOMIC DNA]</scope>
    <source>
        <strain evidence="2">Nm69</strain>
    </source>
</reference>
<dbReference type="STRING" id="52441.SAMN05216302_10726"/>
<dbReference type="OrthoDB" id="8562828at2"/>
<dbReference type="AlphaFoldDB" id="A0A1I4H832"/>
<dbReference type="RefSeq" id="WP_090703666.1">
    <property type="nucleotide sequence ID" value="NZ_FOSP01000072.1"/>
</dbReference>
<organism evidence="1 2">
    <name type="scientific">Nitrosomonas aestuarii</name>
    <dbReference type="NCBI Taxonomy" id="52441"/>
    <lineage>
        <taxon>Bacteria</taxon>
        <taxon>Pseudomonadati</taxon>
        <taxon>Pseudomonadota</taxon>
        <taxon>Betaproteobacteria</taxon>
        <taxon>Nitrosomonadales</taxon>
        <taxon>Nitrosomonadaceae</taxon>
        <taxon>Nitrosomonas</taxon>
    </lineage>
</organism>
<evidence type="ECO:0000313" key="1">
    <source>
        <dbReference type="EMBL" id="SFL37823.1"/>
    </source>
</evidence>
<dbReference type="EMBL" id="FOSP01000072">
    <property type="protein sequence ID" value="SFL37823.1"/>
    <property type="molecule type" value="Genomic_DNA"/>
</dbReference>
<protein>
    <submittedName>
        <fullName evidence="1">Uncharacterized protein</fullName>
    </submittedName>
</protein>
<name>A0A1I4H832_9PROT</name>
<keyword evidence="2" id="KW-1185">Reference proteome</keyword>
<evidence type="ECO:0000313" key="2">
    <source>
        <dbReference type="Proteomes" id="UP000199533"/>
    </source>
</evidence>